<name>A0A4U1CM99_9SPHI</name>
<dbReference type="SUPFAM" id="SSF56935">
    <property type="entry name" value="Porins"/>
    <property type="match status" value="1"/>
</dbReference>
<dbReference type="Pfam" id="PF13715">
    <property type="entry name" value="CarbopepD_reg_2"/>
    <property type="match status" value="1"/>
</dbReference>
<dbReference type="EMBL" id="SWBQ01000002">
    <property type="protein sequence ID" value="TKC07646.1"/>
    <property type="molecule type" value="Genomic_DNA"/>
</dbReference>
<comment type="caution">
    <text evidence="2">The sequence shown here is derived from an EMBL/GenBank/DDBJ whole genome shotgun (WGS) entry which is preliminary data.</text>
</comment>
<keyword evidence="1" id="KW-0472">Membrane</keyword>
<dbReference type="Gene3D" id="2.170.130.10">
    <property type="entry name" value="TonB-dependent receptor, plug domain"/>
    <property type="match status" value="1"/>
</dbReference>
<reference evidence="2 3" key="1">
    <citation type="submission" date="2019-04" db="EMBL/GenBank/DDBJ databases">
        <title>Pedobacter sp. RP-3-15 sp. nov., isolated from Arctic soil.</title>
        <authorList>
            <person name="Dahal R.H."/>
            <person name="Kim D.-U."/>
        </authorList>
    </citation>
    <scope>NUCLEOTIDE SEQUENCE [LARGE SCALE GENOMIC DNA]</scope>
    <source>
        <strain evidence="2 3">RP-3-15</strain>
    </source>
</reference>
<evidence type="ECO:0000313" key="3">
    <source>
        <dbReference type="Proteomes" id="UP000307244"/>
    </source>
</evidence>
<sequence>MNKDWLDIAILEDYLDGKLDAKTMHRVEREALEDPFVAEALAGLSESPKRSLNSISLLQKQLQERIAEQHVIKKRSVITWQRLSIAATAAVMFIAVSVVFWMKEDNRRKQMAALPKKVDVTIAQKKTEAPVQTAAADKAPVAIEEAIKSIKKESYASLKAKKKSVADPVQAENPVLNEAVVMAAPAAEAKQATAATPLMLRGVSTMNFVRKNAFSGTVVEQNNGKPIPGVSVSVAGTSLNAVTDAYGKFTINSDTLLKGNVIANYIGYKPAEAKLNANQPINLSLVADNNSLNEVVVAGYVPKAKSLNAGSAENIISGKDIKAVPAENVVSLLQGKVAGLNIQNNTDVPTSKNNIMIRGISTGSPAYSLSEPEGGWEKFTAYLKKNNRFRNEAKIGQTVILTFTVSKKGKPENIKILKGIAEKYDQEAIRLILKGPKWAQPTANDLQLMAAVDF</sequence>
<evidence type="ECO:0000313" key="2">
    <source>
        <dbReference type="EMBL" id="TKC07646.1"/>
    </source>
</evidence>
<keyword evidence="1" id="KW-1133">Transmembrane helix</keyword>
<dbReference type="InterPro" id="IPR008969">
    <property type="entry name" value="CarboxyPept-like_regulatory"/>
</dbReference>
<dbReference type="OrthoDB" id="1112758at2"/>
<dbReference type="AlphaFoldDB" id="A0A4U1CM99"/>
<feature type="transmembrane region" description="Helical" evidence="1">
    <location>
        <begin position="83"/>
        <end position="102"/>
    </location>
</feature>
<proteinExistence type="predicted"/>
<keyword evidence="3" id="KW-1185">Reference proteome</keyword>
<keyword evidence="1" id="KW-0812">Transmembrane</keyword>
<dbReference type="SUPFAM" id="SSF49464">
    <property type="entry name" value="Carboxypeptidase regulatory domain-like"/>
    <property type="match status" value="1"/>
</dbReference>
<protein>
    <submittedName>
        <fullName evidence="2">Uncharacterized protein</fullName>
    </submittedName>
</protein>
<accession>A0A4U1CM99</accession>
<dbReference type="InterPro" id="IPR037066">
    <property type="entry name" value="Plug_dom_sf"/>
</dbReference>
<organism evidence="2 3">
    <name type="scientific">Pedobacter frigoris</name>
    <dbReference type="NCBI Taxonomy" id="2571272"/>
    <lineage>
        <taxon>Bacteria</taxon>
        <taxon>Pseudomonadati</taxon>
        <taxon>Bacteroidota</taxon>
        <taxon>Sphingobacteriia</taxon>
        <taxon>Sphingobacteriales</taxon>
        <taxon>Sphingobacteriaceae</taxon>
        <taxon>Pedobacter</taxon>
    </lineage>
</organism>
<dbReference type="Proteomes" id="UP000307244">
    <property type="component" value="Unassembled WGS sequence"/>
</dbReference>
<dbReference type="RefSeq" id="WP_136835975.1">
    <property type="nucleotide sequence ID" value="NZ_SWBQ01000002.1"/>
</dbReference>
<evidence type="ECO:0000256" key="1">
    <source>
        <dbReference type="SAM" id="Phobius"/>
    </source>
</evidence>
<dbReference type="SUPFAM" id="SSF74653">
    <property type="entry name" value="TolA/TonB C-terminal domain"/>
    <property type="match status" value="1"/>
</dbReference>
<dbReference type="Gene3D" id="2.60.40.1120">
    <property type="entry name" value="Carboxypeptidase-like, regulatory domain"/>
    <property type="match status" value="1"/>
</dbReference>
<gene>
    <name evidence="2" type="ORF">FA047_10445</name>
</gene>